<keyword evidence="3" id="KW-1185">Reference proteome</keyword>
<dbReference type="OrthoDB" id="2939314at2"/>
<sequence length="226" mass="25573">MKEFINRIVGRAKKLVWLLILIPVFTAGIAFIFANKAPSSYQGYSQIILGNFENEYMTNGTFLKDFYTSEGGLESINQKYNLNIDINEVKSSFSIIPSSSKPVELTYSGSSREEVEETLTKLTDAILEETTIKYQTKVNGVEERINSIEEIETDTEPVTKHYFLYNLSTDETNLRNSELIQEVKVSEITTIPPQQRAVLGLLIGLILSVFIVVVPELFREEEKAAK</sequence>
<keyword evidence="1" id="KW-0812">Transmembrane</keyword>
<evidence type="ECO:0000313" key="3">
    <source>
        <dbReference type="Proteomes" id="UP000198553"/>
    </source>
</evidence>
<organism evidence="2 3">
    <name type="scientific">Mesobacillus persicus</name>
    <dbReference type="NCBI Taxonomy" id="930146"/>
    <lineage>
        <taxon>Bacteria</taxon>
        <taxon>Bacillati</taxon>
        <taxon>Bacillota</taxon>
        <taxon>Bacilli</taxon>
        <taxon>Bacillales</taxon>
        <taxon>Bacillaceae</taxon>
        <taxon>Mesobacillus</taxon>
    </lineage>
</organism>
<dbReference type="Proteomes" id="UP000198553">
    <property type="component" value="Unassembled WGS sequence"/>
</dbReference>
<feature type="transmembrane region" description="Helical" evidence="1">
    <location>
        <begin position="197"/>
        <end position="218"/>
    </location>
</feature>
<keyword evidence="1" id="KW-0472">Membrane</keyword>
<reference evidence="3" key="1">
    <citation type="submission" date="2016-10" db="EMBL/GenBank/DDBJ databases">
        <authorList>
            <person name="Varghese N."/>
            <person name="Submissions S."/>
        </authorList>
    </citation>
    <scope>NUCLEOTIDE SEQUENCE [LARGE SCALE GENOMIC DNA]</scope>
    <source>
        <strain evidence="3">B48,IBRC-M 10115,DSM 25386,CECT 8001</strain>
    </source>
</reference>
<proteinExistence type="predicted"/>
<dbReference type="RefSeq" id="WP_090743399.1">
    <property type="nucleotide sequence ID" value="NZ_FOBW01000004.1"/>
</dbReference>
<protein>
    <recommendedName>
        <fullName evidence="4">Capsular polysaccharide biosynthesis protein</fullName>
    </recommendedName>
</protein>
<feature type="transmembrane region" description="Helical" evidence="1">
    <location>
        <begin position="15"/>
        <end position="34"/>
    </location>
</feature>
<dbReference type="AlphaFoldDB" id="A0A1H8A400"/>
<dbReference type="EMBL" id="FOBW01000004">
    <property type="protein sequence ID" value="SEM65420.1"/>
    <property type="molecule type" value="Genomic_DNA"/>
</dbReference>
<accession>A0A1H8A400</accession>
<evidence type="ECO:0000256" key="1">
    <source>
        <dbReference type="SAM" id="Phobius"/>
    </source>
</evidence>
<evidence type="ECO:0000313" key="2">
    <source>
        <dbReference type="EMBL" id="SEM65420.1"/>
    </source>
</evidence>
<dbReference type="STRING" id="930146.SAMN05192533_104237"/>
<evidence type="ECO:0008006" key="4">
    <source>
        <dbReference type="Google" id="ProtNLM"/>
    </source>
</evidence>
<keyword evidence="1" id="KW-1133">Transmembrane helix</keyword>
<name>A0A1H8A400_9BACI</name>
<gene>
    <name evidence="2" type="ORF">SAMN05192533_104237</name>
</gene>